<feature type="region of interest" description="Disordered" evidence="2">
    <location>
        <begin position="552"/>
        <end position="581"/>
    </location>
</feature>
<feature type="coiled-coil region" evidence="1">
    <location>
        <begin position="162"/>
        <end position="203"/>
    </location>
</feature>
<dbReference type="Proteomes" id="UP001314229">
    <property type="component" value="Unassembled WGS sequence"/>
</dbReference>
<feature type="coiled-coil region" evidence="1">
    <location>
        <begin position="54"/>
        <end position="109"/>
    </location>
</feature>
<reference evidence="3 4" key="1">
    <citation type="submission" date="2024-01" db="EMBL/GenBank/DDBJ databases">
        <authorList>
            <person name="Alioto T."/>
            <person name="Alioto T."/>
            <person name="Gomez Garrido J."/>
        </authorList>
    </citation>
    <scope>NUCLEOTIDE SEQUENCE [LARGE SCALE GENOMIC DNA]</scope>
</reference>
<feature type="coiled-coil region" evidence="1">
    <location>
        <begin position="348"/>
        <end position="382"/>
    </location>
</feature>
<feature type="region of interest" description="Disordered" evidence="2">
    <location>
        <begin position="1"/>
        <end position="23"/>
    </location>
</feature>
<evidence type="ECO:0000256" key="2">
    <source>
        <dbReference type="SAM" id="MobiDB-lite"/>
    </source>
</evidence>
<gene>
    <name evidence="3" type="ORF">FSCOSCO3_A028064</name>
</gene>
<keyword evidence="1" id="KW-0175">Coiled coil</keyword>
<keyword evidence="4" id="KW-1185">Reference proteome</keyword>
<evidence type="ECO:0000313" key="3">
    <source>
        <dbReference type="EMBL" id="CAK6950514.1"/>
    </source>
</evidence>
<name>A0AAV1MU00_SCOSC</name>
<comment type="caution">
    <text evidence="3">The sequence shown here is derived from an EMBL/GenBank/DDBJ whole genome shotgun (WGS) entry which is preliminary data.</text>
</comment>
<proteinExistence type="predicted"/>
<dbReference type="EMBL" id="CAWUFR010000003">
    <property type="protein sequence ID" value="CAK6950514.1"/>
    <property type="molecule type" value="Genomic_DNA"/>
</dbReference>
<feature type="region of interest" description="Disordered" evidence="2">
    <location>
        <begin position="596"/>
        <end position="628"/>
    </location>
</feature>
<feature type="compositionally biased region" description="Basic and acidic residues" evidence="2">
    <location>
        <begin position="572"/>
        <end position="581"/>
    </location>
</feature>
<sequence length="628" mass="74607">MSKKTEKSPMEKNGGQRKPPANKIFSKFDLMNDEFLLDMNTASVKKYIAVVELNGSLKKQVEELRHTVKEHEGQKRATDKRLSIQEEQIKKKDKDYAQIKTEVIELRKDAKLHHTLKEDMRQLSDRFSNEQIIKENLLNDIKNYIKQMYTKDKEMYYRDKHIHHLQMNNEEYIEEKRQLLRKISSLEQDEQTLKDKIQTLKTEVEDQNILMKHLKQYMDKLSSQSTHFQDRLTLSTSLINNRDQEITKTRLLTIEIENHARQQKRLNEEVMGQIELVDQKLLKANTEITDNNKRNQELYNEIRHKDFNFNKTTYELKSTERKYASSLKETGLLKNQLQGEKLSHEDSVSTANRDQVRLQKELDKLTEQKNKLDKELFCTRQESLQKQREINQHRETMMKQGQELRHCYLEADLAILEISSKNKEIHFNNWNITNLLRQIAELNFKQNNPESRVDCHERLPRKTDDQLRKNVEHMEAQVKEKDQKIYELERKFALLPHDAIEKLQQTKWDLGKYQKKFKAAQGVANAYEIQYKIAENENNRLSDDKRKLELESRNSKYNRLPPISSSNSHTPPENKLDDQLESERISRQKHFGLRQYSVHSENASGIVPIPPLKVQGTEIRPYPPKPRK</sequence>
<organism evidence="3 4">
    <name type="scientific">Scomber scombrus</name>
    <name type="common">Atlantic mackerel</name>
    <name type="synonym">Scomber vernalis</name>
    <dbReference type="NCBI Taxonomy" id="13677"/>
    <lineage>
        <taxon>Eukaryota</taxon>
        <taxon>Metazoa</taxon>
        <taxon>Chordata</taxon>
        <taxon>Craniata</taxon>
        <taxon>Vertebrata</taxon>
        <taxon>Euteleostomi</taxon>
        <taxon>Actinopterygii</taxon>
        <taxon>Neopterygii</taxon>
        <taxon>Teleostei</taxon>
        <taxon>Neoteleostei</taxon>
        <taxon>Acanthomorphata</taxon>
        <taxon>Pelagiaria</taxon>
        <taxon>Scombriformes</taxon>
        <taxon>Scombridae</taxon>
        <taxon>Scomber</taxon>
    </lineage>
</organism>
<evidence type="ECO:0000313" key="4">
    <source>
        <dbReference type="Proteomes" id="UP001314229"/>
    </source>
</evidence>
<feature type="coiled-coil region" evidence="1">
    <location>
        <begin position="464"/>
        <end position="491"/>
    </location>
</feature>
<feature type="coiled-coil region" evidence="1">
    <location>
        <begin position="524"/>
        <end position="551"/>
    </location>
</feature>
<protein>
    <submittedName>
        <fullName evidence="3">Myosin-2 heavy chain-like</fullName>
    </submittedName>
</protein>
<evidence type="ECO:0000256" key="1">
    <source>
        <dbReference type="SAM" id="Coils"/>
    </source>
</evidence>
<feature type="compositionally biased region" description="Basic and acidic residues" evidence="2">
    <location>
        <begin position="1"/>
        <end position="10"/>
    </location>
</feature>
<dbReference type="AlphaFoldDB" id="A0AAV1MU00"/>
<accession>A0AAV1MU00</accession>